<gene>
    <name evidence="11" type="ORF">HMPREF9440_01746</name>
</gene>
<sequence>MVWVDAEGRLLELNLAAEAMTGRTRKSALETPAAALFPELAEWLGKEGAVRGTIAVETAEGTRRTMAAALSALSDEGVRVLELTDLQGVLEEARAGVERDVRAANATLLRNLAHEIKNPLGGIRGAAQLLRSELTNPDDLECVGVVLSETERLMRLTERILSPYRPQRADARANLLPVLERVRRVVEKDLPESVELVRDYDISLPAVKGDEERLTQVFLNLATNALEALARQGGGGTVRIRTRIVRDARLLEGPVRQAASVEVEDDGPGVPDELQEQIFYPLVTTRAEGTGLGLALVKSCVEGCGGAVQLESRPGRTVFRVLLPLAPPDLSNSIPNAPDSTTSAATPSSTPNGTRHE</sequence>
<keyword evidence="8" id="KW-0902">Two-component regulatory system</keyword>
<dbReference type="HOGENOM" id="CLU_000445_114_39_4"/>
<comment type="caution">
    <text evidence="11">The sequence shown here is derived from an EMBL/GenBank/DDBJ whole genome shotgun (WGS) entry which is preliminary data.</text>
</comment>
<dbReference type="EC" id="2.7.13.3" evidence="2"/>
<dbReference type="EMBL" id="AFBQ01000260">
    <property type="protein sequence ID" value="EHY30904.1"/>
    <property type="molecule type" value="Genomic_DNA"/>
</dbReference>
<dbReference type="PRINTS" id="PR00344">
    <property type="entry name" value="BCTRLSENSOR"/>
</dbReference>
<name>H3KG67_9BURK</name>
<evidence type="ECO:0000256" key="3">
    <source>
        <dbReference type="ARBA" id="ARBA00022553"/>
    </source>
</evidence>
<keyword evidence="5" id="KW-0547">Nucleotide-binding</keyword>
<dbReference type="InterPro" id="IPR036097">
    <property type="entry name" value="HisK_dim/P_sf"/>
</dbReference>
<dbReference type="Proteomes" id="UP000004956">
    <property type="component" value="Unassembled WGS sequence"/>
</dbReference>
<evidence type="ECO:0000313" key="12">
    <source>
        <dbReference type="Proteomes" id="UP000004956"/>
    </source>
</evidence>
<keyword evidence="6" id="KW-0418">Kinase</keyword>
<dbReference type="InterPro" id="IPR035965">
    <property type="entry name" value="PAS-like_dom_sf"/>
</dbReference>
<dbReference type="GO" id="GO:0005524">
    <property type="term" value="F:ATP binding"/>
    <property type="evidence" value="ECO:0007669"/>
    <property type="project" value="UniProtKB-KW"/>
</dbReference>
<proteinExistence type="predicted"/>
<dbReference type="InterPro" id="IPR003594">
    <property type="entry name" value="HATPase_dom"/>
</dbReference>
<dbReference type="InterPro" id="IPR003661">
    <property type="entry name" value="HisK_dim/P_dom"/>
</dbReference>
<keyword evidence="3" id="KW-0597">Phosphoprotein</keyword>
<feature type="compositionally biased region" description="Low complexity" evidence="9">
    <location>
        <begin position="335"/>
        <end position="357"/>
    </location>
</feature>
<dbReference type="SUPFAM" id="SSF55874">
    <property type="entry name" value="ATPase domain of HSP90 chaperone/DNA topoisomerase II/histidine kinase"/>
    <property type="match status" value="1"/>
</dbReference>
<feature type="domain" description="Histidine kinase" evidence="10">
    <location>
        <begin position="111"/>
        <end position="327"/>
    </location>
</feature>
<evidence type="ECO:0000256" key="4">
    <source>
        <dbReference type="ARBA" id="ARBA00022679"/>
    </source>
</evidence>
<reference evidence="11 12" key="1">
    <citation type="submission" date="2011-11" db="EMBL/GenBank/DDBJ databases">
        <authorList>
            <person name="Weinstock G."/>
            <person name="Sodergren E."/>
            <person name="Clifton S."/>
            <person name="Fulton L."/>
            <person name="Fulton B."/>
            <person name="Courtney L."/>
            <person name="Fronick C."/>
            <person name="Harrison M."/>
            <person name="Strong C."/>
            <person name="Farmer C."/>
            <person name="Delahaunty K."/>
            <person name="Markovic C."/>
            <person name="Hall O."/>
            <person name="Minx P."/>
            <person name="Tomlinson C."/>
            <person name="Mitreva M."/>
            <person name="Hou S."/>
            <person name="Chen J."/>
            <person name="Wollam A."/>
            <person name="Pepin K.H."/>
            <person name="Johnson M."/>
            <person name="Bhonagiri V."/>
            <person name="Zhang X."/>
            <person name="Suruliraj S."/>
            <person name="Warren W."/>
            <person name="Chinwalla A."/>
            <person name="Mardis E.R."/>
            <person name="Wilson R.K."/>
        </authorList>
    </citation>
    <scope>NUCLEOTIDE SEQUENCE [LARGE SCALE GENOMIC DNA]</scope>
    <source>
        <strain evidence="11 12">YIT 11816</strain>
    </source>
</reference>
<keyword evidence="12" id="KW-1185">Reference proteome</keyword>
<dbReference type="GO" id="GO:0000155">
    <property type="term" value="F:phosphorelay sensor kinase activity"/>
    <property type="evidence" value="ECO:0007669"/>
    <property type="project" value="InterPro"/>
</dbReference>
<evidence type="ECO:0000313" key="11">
    <source>
        <dbReference type="EMBL" id="EHY30904.1"/>
    </source>
</evidence>
<evidence type="ECO:0000256" key="5">
    <source>
        <dbReference type="ARBA" id="ARBA00022741"/>
    </source>
</evidence>
<evidence type="ECO:0000256" key="7">
    <source>
        <dbReference type="ARBA" id="ARBA00022840"/>
    </source>
</evidence>
<dbReference type="InterPro" id="IPR004358">
    <property type="entry name" value="Sig_transdc_His_kin-like_C"/>
</dbReference>
<dbReference type="SMART" id="SM00388">
    <property type="entry name" value="HisKA"/>
    <property type="match status" value="1"/>
</dbReference>
<dbReference type="SMART" id="SM00387">
    <property type="entry name" value="HATPase_c"/>
    <property type="match status" value="1"/>
</dbReference>
<organism evidence="11 12">
    <name type="scientific">Sutterella parvirubra YIT 11816</name>
    <dbReference type="NCBI Taxonomy" id="762967"/>
    <lineage>
        <taxon>Bacteria</taxon>
        <taxon>Pseudomonadati</taxon>
        <taxon>Pseudomonadota</taxon>
        <taxon>Betaproteobacteria</taxon>
        <taxon>Burkholderiales</taxon>
        <taxon>Sutterellaceae</taxon>
        <taxon>Sutterella</taxon>
    </lineage>
</organism>
<dbReference type="AlphaFoldDB" id="H3KG67"/>
<dbReference type="PANTHER" id="PTHR43065">
    <property type="entry name" value="SENSOR HISTIDINE KINASE"/>
    <property type="match status" value="1"/>
</dbReference>
<dbReference type="PATRIC" id="fig|762967.3.peg.1373"/>
<dbReference type="PROSITE" id="PS50109">
    <property type="entry name" value="HIS_KIN"/>
    <property type="match status" value="1"/>
</dbReference>
<protein>
    <recommendedName>
        <fullName evidence="2">histidine kinase</fullName>
        <ecNumber evidence="2">2.7.13.3</ecNumber>
    </recommendedName>
</protein>
<keyword evidence="4" id="KW-0808">Transferase</keyword>
<accession>H3KG67</accession>
<keyword evidence="7" id="KW-0067">ATP-binding</keyword>
<dbReference type="SUPFAM" id="SSF55785">
    <property type="entry name" value="PYP-like sensor domain (PAS domain)"/>
    <property type="match status" value="1"/>
</dbReference>
<evidence type="ECO:0000259" key="10">
    <source>
        <dbReference type="PROSITE" id="PS50109"/>
    </source>
</evidence>
<dbReference type="InterPro" id="IPR036890">
    <property type="entry name" value="HATPase_C_sf"/>
</dbReference>
<dbReference type="Gene3D" id="3.30.565.10">
    <property type="entry name" value="Histidine kinase-like ATPase, C-terminal domain"/>
    <property type="match status" value="1"/>
</dbReference>
<dbReference type="CDD" id="cd00082">
    <property type="entry name" value="HisKA"/>
    <property type="match status" value="1"/>
</dbReference>
<evidence type="ECO:0000256" key="1">
    <source>
        <dbReference type="ARBA" id="ARBA00000085"/>
    </source>
</evidence>
<comment type="catalytic activity">
    <reaction evidence="1">
        <text>ATP + protein L-histidine = ADP + protein N-phospho-L-histidine.</text>
        <dbReference type="EC" id="2.7.13.3"/>
    </reaction>
</comment>
<evidence type="ECO:0000256" key="6">
    <source>
        <dbReference type="ARBA" id="ARBA00022777"/>
    </source>
</evidence>
<dbReference type="Pfam" id="PF00512">
    <property type="entry name" value="HisKA"/>
    <property type="match status" value="1"/>
</dbReference>
<dbReference type="Gene3D" id="1.10.287.130">
    <property type="match status" value="1"/>
</dbReference>
<evidence type="ECO:0000256" key="8">
    <source>
        <dbReference type="ARBA" id="ARBA00023012"/>
    </source>
</evidence>
<evidence type="ECO:0000256" key="9">
    <source>
        <dbReference type="SAM" id="MobiDB-lite"/>
    </source>
</evidence>
<evidence type="ECO:0000256" key="2">
    <source>
        <dbReference type="ARBA" id="ARBA00012438"/>
    </source>
</evidence>
<dbReference type="PANTHER" id="PTHR43065:SF16">
    <property type="entry name" value="SENSORY HISTIDINE KINASE_PHOSPHATASE NTRB"/>
    <property type="match status" value="1"/>
</dbReference>
<dbReference type="SUPFAM" id="SSF47384">
    <property type="entry name" value="Homodimeric domain of signal transducing histidine kinase"/>
    <property type="match status" value="1"/>
</dbReference>
<dbReference type="Pfam" id="PF02518">
    <property type="entry name" value="HATPase_c"/>
    <property type="match status" value="1"/>
</dbReference>
<feature type="region of interest" description="Disordered" evidence="9">
    <location>
        <begin position="329"/>
        <end position="357"/>
    </location>
</feature>
<dbReference type="InterPro" id="IPR005467">
    <property type="entry name" value="His_kinase_dom"/>
</dbReference>
<dbReference type="STRING" id="762967.HMPREF9440_01746"/>